<organism evidence="2 3">
    <name type="scientific">Caenorhabditis briggsae</name>
    <dbReference type="NCBI Taxonomy" id="6238"/>
    <lineage>
        <taxon>Eukaryota</taxon>
        <taxon>Metazoa</taxon>
        <taxon>Ecdysozoa</taxon>
        <taxon>Nematoda</taxon>
        <taxon>Chromadorea</taxon>
        <taxon>Rhabditida</taxon>
        <taxon>Rhabditina</taxon>
        <taxon>Rhabditomorpha</taxon>
        <taxon>Rhabditoidea</taxon>
        <taxon>Rhabditidae</taxon>
        <taxon>Peloderinae</taxon>
        <taxon>Caenorhabditis</taxon>
    </lineage>
</organism>
<reference evidence="2 3" key="2">
    <citation type="journal article" date="2011" name="PLoS Genet.">
        <title>Caenorhabditis briggsae recombinant inbred line genotypes reveal inter-strain incompatibility and the evolution of recombination.</title>
        <authorList>
            <person name="Ross J.A."/>
            <person name="Koboldt D.C."/>
            <person name="Staisch J.E."/>
            <person name="Chamberlin H.M."/>
            <person name="Gupta B.P."/>
            <person name="Miller R.D."/>
            <person name="Baird S.E."/>
            <person name="Haag E.S."/>
        </authorList>
    </citation>
    <scope>NUCLEOTIDE SEQUENCE [LARGE SCALE GENOMIC DNA]</scope>
    <source>
        <strain evidence="2 3">AF16</strain>
    </source>
</reference>
<dbReference type="InParanoid" id="A8XS27"/>
<feature type="domain" description="DUF38" evidence="1">
    <location>
        <begin position="4"/>
        <end position="72"/>
    </location>
</feature>
<proteinExistence type="predicted"/>
<evidence type="ECO:0000313" key="2">
    <source>
        <dbReference type="EMBL" id="CAP35446.1"/>
    </source>
</evidence>
<evidence type="ECO:0000313" key="4">
    <source>
        <dbReference type="WormBase" id="CBG17905"/>
    </source>
</evidence>
<sequence length="97" mass="11685">MLKLEPEISRDFLDQICETEQWKSVKQLEATGNFDTKIDWFMHFEKITVQKIYFLSVEKAVEVVKNFRNRSLSVRSFFKICTEFPMKSFVRNLSNFF</sequence>
<evidence type="ECO:0000313" key="3">
    <source>
        <dbReference type="Proteomes" id="UP000008549"/>
    </source>
</evidence>
<dbReference type="WormBase" id="CBG17905">
    <property type="protein sequence ID" value="CBP10727"/>
    <property type="gene ID" value="WBGene00037416"/>
</dbReference>
<dbReference type="AlphaFoldDB" id="A8XS27"/>
<evidence type="ECO:0000259" key="1">
    <source>
        <dbReference type="Pfam" id="PF01827"/>
    </source>
</evidence>
<dbReference type="InterPro" id="IPR002900">
    <property type="entry name" value="DUF38/FTH_CAE_spp"/>
</dbReference>
<name>A8XS27_CAEBR</name>
<keyword evidence="3" id="KW-1185">Reference proteome</keyword>
<reference evidence="2 3" key="1">
    <citation type="journal article" date="2003" name="PLoS Biol.">
        <title>The genome sequence of Caenorhabditis briggsae: a platform for comparative genomics.</title>
        <authorList>
            <person name="Stein L.D."/>
            <person name="Bao Z."/>
            <person name="Blasiar D."/>
            <person name="Blumenthal T."/>
            <person name="Brent M.R."/>
            <person name="Chen N."/>
            <person name="Chinwalla A."/>
            <person name="Clarke L."/>
            <person name="Clee C."/>
            <person name="Coghlan A."/>
            <person name="Coulson A."/>
            <person name="D'Eustachio P."/>
            <person name="Fitch D.H."/>
            <person name="Fulton L.A."/>
            <person name="Fulton R.E."/>
            <person name="Griffiths-Jones S."/>
            <person name="Harris T.W."/>
            <person name="Hillier L.W."/>
            <person name="Kamath R."/>
            <person name="Kuwabara P.E."/>
            <person name="Mardis E.R."/>
            <person name="Marra M.A."/>
            <person name="Miner T.L."/>
            <person name="Minx P."/>
            <person name="Mullikin J.C."/>
            <person name="Plumb R.W."/>
            <person name="Rogers J."/>
            <person name="Schein J.E."/>
            <person name="Sohrmann M."/>
            <person name="Spieth J."/>
            <person name="Stajich J.E."/>
            <person name="Wei C."/>
            <person name="Willey D."/>
            <person name="Wilson R.K."/>
            <person name="Durbin R."/>
            <person name="Waterston R.H."/>
        </authorList>
    </citation>
    <scope>NUCLEOTIDE SEQUENCE [LARGE SCALE GENOMIC DNA]</scope>
    <source>
        <strain evidence="2 3">AF16</strain>
    </source>
</reference>
<dbReference type="RefSeq" id="XP_002647715.1">
    <property type="nucleotide sequence ID" value="XM_002647669.1"/>
</dbReference>
<dbReference type="KEGG" id="cbr:CBG_17905"/>
<accession>A8XS27</accession>
<gene>
    <name evidence="2 4" type="ORF">CBG17905</name>
    <name evidence="2" type="ORF">CBG_17905</name>
</gene>
<dbReference type="HOGENOM" id="CLU_2348556_0_0_1"/>
<dbReference type="Pfam" id="PF01827">
    <property type="entry name" value="FTH"/>
    <property type="match status" value="1"/>
</dbReference>
<dbReference type="CTD" id="8589713"/>
<dbReference type="Proteomes" id="UP000008549">
    <property type="component" value="Unassembled WGS sequence"/>
</dbReference>
<dbReference type="EMBL" id="HE601413">
    <property type="protein sequence ID" value="CAP35446.1"/>
    <property type="molecule type" value="Genomic_DNA"/>
</dbReference>
<protein>
    <submittedName>
        <fullName evidence="2">Protein CBG17905</fullName>
    </submittedName>
</protein>
<dbReference type="GeneID" id="8589713"/>